<gene>
    <name evidence="2" type="ORF">EVAR_52347_1</name>
</gene>
<feature type="region of interest" description="Disordered" evidence="1">
    <location>
        <begin position="1"/>
        <end position="82"/>
    </location>
</feature>
<sequence length="82" mass="9307">MDEKRKMSAKPSAVKSLKSKKQSPKHNVPFFPVPKETTKRPSRLSDITKGRSKEEAVKQLMAEMSTSEDDANRRKSQDSEKS</sequence>
<evidence type="ECO:0000313" key="2">
    <source>
        <dbReference type="EMBL" id="GBP70328.1"/>
    </source>
</evidence>
<dbReference type="Proteomes" id="UP000299102">
    <property type="component" value="Unassembled WGS sequence"/>
</dbReference>
<accession>A0A4C1Y371</accession>
<dbReference type="AlphaFoldDB" id="A0A4C1Y371"/>
<feature type="compositionally biased region" description="Basic and acidic residues" evidence="1">
    <location>
        <begin position="46"/>
        <end position="57"/>
    </location>
</feature>
<name>A0A4C1Y371_EUMVA</name>
<comment type="caution">
    <text evidence="2">The sequence shown here is derived from an EMBL/GenBank/DDBJ whole genome shotgun (WGS) entry which is preliminary data.</text>
</comment>
<protein>
    <submittedName>
        <fullName evidence="2">Uncharacterized protein</fullName>
    </submittedName>
</protein>
<evidence type="ECO:0000313" key="3">
    <source>
        <dbReference type="Proteomes" id="UP000299102"/>
    </source>
</evidence>
<evidence type="ECO:0000256" key="1">
    <source>
        <dbReference type="SAM" id="MobiDB-lite"/>
    </source>
</evidence>
<reference evidence="2 3" key="1">
    <citation type="journal article" date="2019" name="Commun. Biol.">
        <title>The bagworm genome reveals a unique fibroin gene that provides high tensile strength.</title>
        <authorList>
            <person name="Kono N."/>
            <person name="Nakamura H."/>
            <person name="Ohtoshi R."/>
            <person name="Tomita M."/>
            <person name="Numata K."/>
            <person name="Arakawa K."/>
        </authorList>
    </citation>
    <scope>NUCLEOTIDE SEQUENCE [LARGE SCALE GENOMIC DNA]</scope>
</reference>
<feature type="compositionally biased region" description="Basic and acidic residues" evidence="1">
    <location>
        <begin position="70"/>
        <end position="82"/>
    </location>
</feature>
<dbReference type="EMBL" id="BGZK01001069">
    <property type="protein sequence ID" value="GBP70328.1"/>
    <property type="molecule type" value="Genomic_DNA"/>
</dbReference>
<keyword evidence="3" id="KW-1185">Reference proteome</keyword>
<proteinExistence type="predicted"/>
<organism evidence="2 3">
    <name type="scientific">Eumeta variegata</name>
    <name type="common">Bagworm moth</name>
    <name type="synonym">Eumeta japonica</name>
    <dbReference type="NCBI Taxonomy" id="151549"/>
    <lineage>
        <taxon>Eukaryota</taxon>
        <taxon>Metazoa</taxon>
        <taxon>Ecdysozoa</taxon>
        <taxon>Arthropoda</taxon>
        <taxon>Hexapoda</taxon>
        <taxon>Insecta</taxon>
        <taxon>Pterygota</taxon>
        <taxon>Neoptera</taxon>
        <taxon>Endopterygota</taxon>
        <taxon>Lepidoptera</taxon>
        <taxon>Glossata</taxon>
        <taxon>Ditrysia</taxon>
        <taxon>Tineoidea</taxon>
        <taxon>Psychidae</taxon>
        <taxon>Oiketicinae</taxon>
        <taxon>Eumeta</taxon>
    </lineage>
</organism>